<dbReference type="PANTHER" id="PTHR33066:SF2">
    <property type="entry name" value="FILAGGRIN-2-LIKE"/>
    <property type="match status" value="1"/>
</dbReference>
<feature type="compositionally biased region" description="Basic and acidic residues" evidence="2">
    <location>
        <begin position="574"/>
        <end position="590"/>
    </location>
</feature>
<evidence type="ECO:0008006" key="5">
    <source>
        <dbReference type="Google" id="ProtNLM"/>
    </source>
</evidence>
<comment type="caution">
    <text evidence="3">The sequence shown here is derived from an EMBL/GenBank/DDBJ whole genome shotgun (WGS) entry which is preliminary data.</text>
</comment>
<evidence type="ECO:0000313" key="4">
    <source>
        <dbReference type="Proteomes" id="UP000716291"/>
    </source>
</evidence>
<keyword evidence="1" id="KW-0233">DNA recombination</keyword>
<feature type="compositionally biased region" description="Polar residues" evidence="2">
    <location>
        <begin position="877"/>
        <end position="893"/>
    </location>
</feature>
<organism evidence="3 4">
    <name type="scientific">Rhizopus oryzae</name>
    <name type="common">Mucormycosis agent</name>
    <name type="synonym">Rhizopus arrhizus var. delemar</name>
    <dbReference type="NCBI Taxonomy" id="64495"/>
    <lineage>
        <taxon>Eukaryota</taxon>
        <taxon>Fungi</taxon>
        <taxon>Fungi incertae sedis</taxon>
        <taxon>Mucoromycota</taxon>
        <taxon>Mucoromycotina</taxon>
        <taxon>Mucoromycetes</taxon>
        <taxon>Mucorales</taxon>
        <taxon>Mucorineae</taxon>
        <taxon>Rhizopodaceae</taxon>
        <taxon>Rhizopus</taxon>
    </lineage>
</organism>
<dbReference type="EMBL" id="JAANQT010001861">
    <property type="protein sequence ID" value="KAG1303770.1"/>
    <property type="molecule type" value="Genomic_DNA"/>
</dbReference>
<keyword evidence="4" id="KW-1185">Reference proteome</keyword>
<dbReference type="SUPFAM" id="SSF56349">
    <property type="entry name" value="DNA breaking-rejoining enzymes"/>
    <property type="match status" value="1"/>
</dbReference>
<dbReference type="Proteomes" id="UP000716291">
    <property type="component" value="Unassembled WGS sequence"/>
</dbReference>
<evidence type="ECO:0000313" key="3">
    <source>
        <dbReference type="EMBL" id="KAG1303770.1"/>
    </source>
</evidence>
<feature type="region of interest" description="Disordered" evidence="2">
    <location>
        <begin position="244"/>
        <end position="268"/>
    </location>
</feature>
<dbReference type="PANTHER" id="PTHR33066">
    <property type="entry name" value="INTEGRASE_SAM-LIKE_N DOMAIN-CONTAINING PROTEIN"/>
    <property type="match status" value="1"/>
</dbReference>
<dbReference type="GO" id="GO:0006310">
    <property type="term" value="P:DNA recombination"/>
    <property type="evidence" value="ECO:0007669"/>
    <property type="project" value="UniProtKB-KW"/>
</dbReference>
<feature type="region of interest" description="Disordered" evidence="2">
    <location>
        <begin position="872"/>
        <end position="900"/>
    </location>
</feature>
<feature type="compositionally biased region" description="Polar residues" evidence="2">
    <location>
        <begin position="245"/>
        <end position="268"/>
    </location>
</feature>
<gene>
    <name evidence="3" type="ORF">G6F64_009787</name>
</gene>
<dbReference type="InterPro" id="IPR011010">
    <property type="entry name" value="DNA_brk_join_enz"/>
</dbReference>
<sequence length="1364" mass="154468">MEKTTNINKNKYLYTRERKLPLFSENSRNKRDEQREISYKGKELPERIREILDETPTFDLKDDIKRFKKHVPKYNHDEWTRTPQINKEFTNELKKWKVDTFQVVTSIIKHAEEARIQARTSTEIFELLESIEEKCRFEDEGAHQTFLDAMAQASKSAVFGFAHAKELDHEAKDYSAKALRLPASLRHVEQEDGRKPNLFDSEFVKELHEARFSQRVIAGVTNYYGTNLEIFSQEDEVVEPLEPLQPSSIPHTVTQTRQQTNNSRSADLQTKDVTSIDTTLTIKTIFTTNHTSTLYAKTVSGSRHSKNQPYTSELLDTRRWYLTRGTYNQFLRKLEKDNNSFLAFADSRAGVQAAIHIASNPMEGDTSSGKQIRPIGDGFSSTEISDSRDYRRKQRPKVLKSIPFKILHYSGANKEATNSGLQKIEPIHTSSALQDGRGASVKRANRKRRLHNKIGSKRCLYSSSHSSEFKTFPGVQKWGNHIQLPLFKLWFKHRSKNFFQTSKIRPGTITKRRYSPSLFSRRYLHLGSRKGEIIGISRKDHATSGSLGVYNKQKQGCINTITGSRLLGVHLRHQEDDHKGTRKEDQELKTETQASATGDNEIVQVDGKLDGKDDSDDTSSRGSPSTHTIFTEGFDKVTHGETPELGDAFCVVDTSERGNKMVADKSDDEEWFAHKTAADGDPSNYNIHRQLGHGLGNNIPSIEDSRILERGRKELVHQRKRADSHIFCLKAPCSKIQKQNNQDLHRQQNVHEVHNKGRGYCFSNPSGHCSKDSRFMQSVLPQGGISTCQRHIEYGSGQLVEEATTVVRKEFIEEHISEDTDEMGSIDSGHVCKQTQSKTSQILQPPARPRSPEVGCLTTEMAEENSLLLSTMEADSESSQTYNQPTPGESGSDNPKLADSILVPNGDENETVGTSKVLQMPETGLDRLAIIRKTRQTQGLGEEEVHFLEGCIRSNTAKAYDNGWKKWASWCNDNRLEAWDTDLLVTFIRRKWRNNEMLSLEDLQQKTIGLLCLATMARPRSDLGRLQYQDVILKYGENESLLSAVLHFRQAKETQVKTITLGPIEDISVCPVRALETFLKKTTGIRISLPQDHTLFLAYIMEVSKVTSIRPSTLANWVKQLMRQAGVDPNYKAHSIRSASSTKAVARGNTIQSVKKHANWSLNTDTFESFYYKPTAANSTSTLITNSILTPENLITLGAEVEETEIVVDNLICSISKYLPNYQKSVKNLIHEGYEIVGYARKSPGDEDENDRIRLLQDMINNLSERSFAQKIYVSPSSCASIPFFERDLKHNDNIMGKLENIRGNSQNMLEYLSSVDHDICLTSIDFAGLTSRTNDIIQLVEDNPSIKKIAIDTFAISNEKTVK</sequence>
<evidence type="ECO:0000256" key="2">
    <source>
        <dbReference type="SAM" id="MobiDB-lite"/>
    </source>
</evidence>
<dbReference type="Gene3D" id="1.10.443.10">
    <property type="entry name" value="Intergrase catalytic core"/>
    <property type="match status" value="1"/>
</dbReference>
<dbReference type="GO" id="GO:0003677">
    <property type="term" value="F:DNA binding"/>
    <property type="evidence" value="ECO:0007669"/>
    <property type="project" value="InterPro"/>
</dbReference>
<dbReference type="GO" id="GO:0015074">
    <property type="term" value="P:DNA integration"/>
    <property type="evidence" value="ECO:0007669"/>
    <property type="project" value="InterPro"/>
</dbReference>
<name>A0A9P6X2W5_RHIOR</name>
<evidence type="ECO:0000256" key="1">
    <source>
        <dbReference type="ARBA" id="ARBA00023172"/>
    </source>
</evidence>
<proteinExistence type="predicted"/>
<protein>
    <recommendedName>
        <fullName evidence="5">Tyr recombinase domain-containing protein</fullName>
    </recommendedName>
</protein>
<reference evidence="3" key="1">
    <citation type="journal article" date="2020" name="Microb. Genom.">
        <title>Genetic diversity of clinical and environmental Mucorales isolates obtained from an investigation of mucormycosis cases among solid organ transplant recipients.</title>
        <authorList>
            <person name="Nguyen M.H."/>
            <person name="Kaul D."/>
            <person name="Muto C."/>
            <person name="Cheng S.J."/>
            <person name="Richter R.A."/>
            <person name="Bruno V.M."/>
            <person name="Liu G."/>
            <person name="Beyhan S."/>
            <person name="Sundermann A.J."/>
            <person name="Mounaud S."/>
            <person name="Pasculle A.W."/>
            <person name="Nierman W.C."/>
            <person name="Driscoll E."/>
            <person name="Cumbie R."/>
            <person name="Clancy C.J."/>
            <person name="Dupont C.L."/>
        </authorList>
    </citation>
    <scope>NUCLEOTIDE SEQUENCE</scope>
    <source>
        <strain evidence="3">GL11</strain>
    </source>
</reference>
<feature type="region of interest" description="Disordered" evidence="2">
    <location>
        <begin position="574"/>
        <end position="629"/>
    </location>
</feature>
<accession>A0A9P6X2W5</accession>
<dbReference type="SUPFAM" id="SSF47823">
    <property type="entry name" value="lambda integrase-like, N-terminal domain"/>
    <property type="match status" value="1"/>
</dbReference>
<dbReference type="InterPro" id="IPR013762">
    <property type="entry name" value="Integrase-like_cat_sf"/>
</dbReference>